<dbReference type="Gene3D" id="3.30.70.270">
    <property type="match status" value="1"/>
</dbReference>
<dbReference type="PANTHER" id="PTHR33121">
    <property type="entry name" value="CYCLIC DI-GMP PHOSPHODIESTERASE PDEF"/>
    <property type="match status" value="1"/>
</dbReference>
<evidence type="ECO:0000259" key="2">
    <source>
        <dbReference type="PROSITE" id="PS50883"/>
    </source>
</evidence>
<dbReference type="InterPro" id="IPR035919">
    <property type="entry name" value="EAL_sf"/>
</dbReference>
<dbReference type="SUPFAM" id="SSF55073">
    <property type="entry name" value="Nucleotide cyclase"/>
    <property type="match status" value="1"/>
</dbReference>
<keyword evidence="1" id="KW-1133">Transmembrane helix</keyword>
<dbReference type="SUPFAM" id="SSF141868">
    <property type="entry name" value="EAL domain-like"/>
    <property type="match status" value="1"/>
</dbReference>
<dbReference type="Gene3D" id="3.20.20.450">
    <property type="entry name" value="EAL domain"/>
    <property type="match status" value="1"/>
</dbReference>
<evidence type="ECO:0000313" key="5">
    <source>
        <dbReference type="Proteomes" id="UP000094741"/>
    </source>
</evidence>
<dbReference type="Proteomes" id="UP000094741">
    <property type="component" value="Unassembled WGS sequence"/>
</dbReference>
<dbReference type="SMART" id="SM00052">
    <property type="entry name" value="EAL"/>
    <property type="match status" value="1"/>
</dbReference>
<dbReference type="InterPro" id="IPR050706">
    <property type="entry name" value="Cyclic-di-GMP_PDE-like"/>
</dbReference>
<dbReference type="AlphaFoldDB" id="A0A1E5BGS4"/>
<feature type="transmembrane region" description="Helical" evidence="1">
    <location>
        <begin position="39"/>
        <end position="57"/>
    </location>
</feature>
<comment type="caution">
    <text evidence="4">The sequence shown here is derived from an EMBL/GenBank/DDBJ whole genome shotgun (WGS) entry which is preliminary data.</text>
</comment>
<proteinExistence type="predicted"/>
<dbReference type="PANTHER" id="PTHR33121:SF79">
    <property type="entry name" value="CYCLIC DI-GMP PHOSPHODIESTERASE PDED-RELATED"/>
    <property type="match status" value="1"/>
</dbReference>
<protein>
    <submittedName>
        <fullName evidence="4">Diguanylate phosphodiesterase</fullName>
    </submittedName>
</protein>
<dbReference type="PROSITE" id="PS50887">
    <property type="entry name" value="GGDEF"/>
    <property type="match status" value="1"/>
</dbReference>
<dbReference type="PROSITE" id="PS50883">
    <property type="entry name" value="EAL"/>
    <property type="match status" value="1"/>
</dbReference>
<dbReference type="CDD" id="cd01948">
    <property type="entry name" value="EAL"/>
    <property type="match status" value="1"/>
</dbReference>
<keyword evidence="1" id="KW-0812">Transmembrane</keyword>
<evidence type="ECO:0000259" key="3">
    <source>
        <dbReference type="PROSITE" id="PS50887"/>
    </source>
</evidence>
<accession>A0A1E5BGS4</accession>
<dbReference type="CDD" id="cd01949">
    <property type="entry name" value="GGDEF"/>
    <property type="match status" value="1"/>
</dbReference>
<sequence length="587" mass="66792">MRKLAHVLSQVFNIHRLVQVVFVLSVLLITYTLVTEHQIAHWLYLLYPALMLLAYFSKNDNIKIIAANSSLLLIFVGGYIEPLELDAIEESFILLPICYIIIFPGSLWPIATALLLVLSYFVHLPSSDFDEFIEDAIEVLLITSFATVMTYYQIKLRDQMLRYKRDSMMDLLTGLPNRNSFFTALKSIEEDEEYDYALFHIDLDGFKSVNDSLGHTQGDKLLTAFAKRLDSLLFDYTKLYRLGGDEFAIVIKGQGDLGDNISNVEYQIKHVYQPVFPIGNVPYKLGYSIGVALLDDTQRDTELWCKNADIAVNKAKLKGKNVIQWYDAELLDETIREHQIERELNQALNSDQFCLAYQPKVSCGENKIVGAEALIRWIHPELGMIPPNTFISIAEKSTQIIPIGRWVIETACIQAKKWLNDGHNLCISVNVSTVQFVHDDIYNVVSSALASNQLPPELLEIEITETTLMTQPEQVISTCEKLRKLGVKVAIDDFGVAYSSLNYLKKLPIDILKIDKSFIDECVTLHTDHMLVKTIIQMGHNLGKVVVAEGVETQDQLDLLKNEHCNKYQGYLFSKPLYAKDFEKQFL</sequence>
<keyword evidence="1" id="KW-0472">Membrane</keyword>
<gene>
    <name evidence="4" type="ORF">A1QO_07510</name>
</gene>
<dbReference type="InterPro" id="IPR029787">
    <property type="entry name" value="Nucleotide_cyclase"/>
</dbReference>
<dbReference type="NCBIfam" id="TIGR00254">
    <property type="entry name" value="GGDEF"/>
    <property type="match status" value="1"/>
</dbReference>
<dbReference type="eggNOG" id="COG5001">
    <property type="taxonomic scope" value="Bacteria"/>
</dbReference>
<dbReference type="InterPro" id="IPR000160">
    <property type="entry name" value="GGDEF_dom"/>
</dbReference>
<feature type="transmembrane region" description="Helical" evidence="1">
    <location>
        <begin position="12"/>
        <end position="33"/>
    </location>
</feature>
<dbReference type="SMART" id="SM00267">
    <property type="entry name" value="GGDEF"/>
    <property type="match status" value="1"/>
</dbReference>
<feature type="transmembrane region" description="Helical" evidence="1">
    <location>
        <begin position="136"/>
        <end position="154"/>
    </location>
</feature>
<feature type="transmembrane region" description="Helical" evidence="1">
    <location>
        <begin position="92"/>
        <end position="124"/>
    </location>
</feature>
<dbReference type="RefSeq" id="WP_017041237.1">
    <property type="nucleotide sequence ID" value="NZ_AJYQ02000089.1"/>
</dbReference>
<evidence type="ECO:0000256" key="1">
    <source>
        <dbReference type="SAM" id="Phobius"/>
    </source>
</evidence>
<evidence type="ECO:0000313" key="4">
    <source>
        <dbReference type="EMBL" id="OEE34675.1"/>
    </source>
</evidence>
<dbReference type="STRING" id="1187848.A1QO_07510"/>
<feature type="domain" description="EAL" evidence="2">
    <location>
        <begin position="337"/>
        <end position="587"/>
    </location>
</feature>
<dbReference type="InterPro" id="IPR001633">
    <property type="entry name" value="EAL_dom"/>
</dbReference>
<dbReference type="Pfam" id="PF00563">
    <property type="entry name" value="EAL"/>
    <property type="match status" value="1"/>
</dbReference>
<reference evidence="4 5" key="1">
    <citation type="journal article" date="2012" name="Science">
        <title>Ecological populations of bacteria act as socially cohesive units of antibiotic production and resistance.</title>
        <authorList>
            <person name="Cordero O.X."/>
            <person name="Wildschutte H."/>
            <person name="Kirkup B."/>
            <person name="Proehl S."/>
            <person name="Ngo L."/>
            <person name="Hussain F."/>
            <person name="Le Roux F."/>
            <person name="Mincer T."/>
            <person name="Polz M.F."/>
        </authorList>
    </citation>
    <scope>NUCLEOTIDE SEQUENCE [LARGE SCALE GENOMIC DNA]</scope>
    <source>
        <strain evidence="4 5">ZF-129</strain>
    </source>
</reference>
<dbReference type="GO" id="GO:0071111">
    <property type="term" value="F:cyclic-guanylate-specific phosphodiesterase activity"/>
    <property type="evidence" value="ECO:0007669"/>
    <property type="project" value="InterPro"/>
</dbReference>
<feature type="transmembrane region" description="Helical" evidence="1">
    <location>
        <begin position="64"/>
        <end position="80"/>
    </location>
</feature>
<dbReference type="OrthoDB" id="1316910at2"/>
<feature type="domain" description="GGDEF" evidence="3">
    <location>
        <begin position="194"/>
        <end position="328"/>
    </location>
</feature>
<name>A0A1E5BGS4_9VIBR</name>
<dbReference type="EMBL" id="AJYQ02000089">
    <property type="protein sequence ID" value="OEE34675.1"/>
    <property type="molecule type" value="Genomic_DNA"/>
</dbReference>
<dbReference type="Pfam" id="PF00990">
    <property type="entry name" value="GGDEF"/>
    <property type="match status" value="1"/>
</dbReference>
<organism evidence="4 5">
    <name type="scientific">Vibrio genomosp. F10 str. ZF-129</name>
    <dbReference type="NCBI Taxonomy" id="1187848"/>
    <lineage>
        <taxon>Bacteria</taxon>
        <taxon>Pseudomonadati</taxon>
        <taxon>Pseudomonadota</taxon>
        <taxon>Gammaproteobacteria</taxon>
        <taxon>Vibrionales</taxon>
        <taxon>Vibrionaceae</taxon>
        <taxon>Vibrio</taxon>
    </lineage>
</organism>
<dbReference type="InterPro" id="IPR043128">
    <property type="entry name" value="Rev_trsase/Diguanyl_cyclase"/>
</dbReference>